<keyword evidence="3" id="KW-1185">Reference proteome</keyword>
<gene>
    <name evidence="2" type="ORF">EDD18DRAFT_1136490</name>
</gene>
<evidence type="ECO:0000256" key="1">
    <source>
        <dbReference type="SAM" id="MobiDB-lite"/>
    </source>
</evidence>
<reference evidence="2" key="1">
    <citation type="submission" date="2023-06" db="EMBL/GenBank/DDBJ databases">
        <authorList>
            <consortium name="Lawrence Berkeley National Laboratory"/>
            <person name="Ahrendt S."/>
            <person name="Sahu N."/>
            <person name="Indic B."/>
            <person name="Wong-Bajracharya J."/>
            <person name="Merenyi Z."/>
            <person name="Ke H.-M."/>
            <person name="Monk M."/>
            <person name="Kocsube S."/>
            <person name="Drula E."/>
            <person name="Lipzen A."/>
            <person name="Balint B."/>
            <person name="Henrissat B."/>
            <person name="Andreopoulos B."/>
            <person name="Martin F.M."/>
            <person name="Harder C.B."/>
            <person name="Rigling D."/>
            <person name="Ford K.L."/>
            <person name="Foster G.D."/>
            <person name="Pangilinan J."/>
            <person name="Papanicolaou A."/>
            <person name="Barry K."/>
            <person name="LaButti K."/>
            <person name="Viragh M."/>
            <person name="Koriabine M."/>
            <person name="Yan M."/>
            <person name="Riley R."/>
            <person name="Champramary S."/>
            <person name="Plett K.L."/>
            <person name="Tsai I.J."/>
            <person name="Slot J."/>
            <person name="Sipos G."/>
            <person name="Plett J."/>
            <person name="Nagy L.G."/>
            <person name="Grigoriev I.V."/>
        </authorList>
    </citation>
    <scope>NUCLEOTIDE SEQUENCE</scope>
    <source>
        <strain evidence="2">HWK02</strain>
    </source>
</reference>
<feature type="region of interest" description="Disordered" evidence="1">
    <location>
        <begin position="98"/>
        <end position="168"/>
    </location>
</feature>
<sequence length="168" mass="18583">MWSSLFPSLSLPSIVHDHLLYPLHEHTIMPPKVRVLLCCCLAWLTVLQSPTMPLESPITLVSTRPVPRSRLLTRRRGSHPFDSLPWIDILDSPPDSSLADLGDLSQLGPVRRHRKARASPLSRPRRLPSSSPSPAPPRAGRPARALRNATATHATRLRPVPRPDAPAV</sequence>
<feature type="compositionally biased region" description="Low complexity" evidence="1">
    <location>
        <begin position="118"/>
        <end position="130"/>
    </location>
</feature>
<dbReference type="EMBL" id="JAUEPU010000004">
    <property type="protein sequence ID" value="KAK0503132.1"/>
    <property type="molecule type" value="Genomic_DNA"/>
</dbReference>
<evidence type="ECO:0000313" key="2">
    <source>
        <dbReference type="EMBL" id="KAK0503132.1"/>
    </source>
</evidence>
<dbReference type="Proteomes" id="UP001175228">
    <property type="component" value="Unassembled WGS sequence"/>
</dbReference>
<organism evidence="2 3">
    <name type="scientific">Armillaria luteobubalina</name>
    <dbReference type="NCBI Taxonomy" id="153913"/>
    <lineage>
        <taxon>Eukaryota</taxon>
        <taxon>Fungi</taxon>
        <taxon>Dikarya</taxon>
        <taxon>Basidiomycota</taxon>
        <taxon>Agaricomycotina</taxon>
        <taxon>Agaricomycetes</taxon>
        <taxon>Agaricomycetidae</taxon>
        <taxon>Agaricales</taxon>
        <taxon>Marasmiineae</taxon>
        <taxon>Physalacriaceae</taxon>
        <taxon>Armillaria</taxon>
    </lineage>
</organism>
<feature type="non-terminal residue" evidence="2">
    <location>
        <position position="168"/>
    </location>
</feature>
<protein>
    <submittedName>
        <fullName evidence="2">Uncharacterized protein</fullName>
    </submittedName>
</protein>
<dbReference type="AlphaFoldDB" id="A0AA39QHN9"/>
<name>A0AA39QHN9_9AGAR</name>
<evidence type="ECO:0000313" key="3">
    <source>
        <dbReference type="Proteomes" id="UP001175228"/>
    </source>
</evidence>
<comment type="caution">
    <text evidence="2">The sequence shown here is derived from an EMBL/GenBank/DDBJ whole genome shotgun (WGS) entry which is preliminary data.</text>
</comment>
<accession>A0AA39QHN9</accession>
<proteinExistence type="predicted"/>